<keyword evidence="7" id="KW-1185">Reference proteome</keyword>
<feature type="compositionally biased region" description="Basic and acidic residues" evidence="5">
    <location>
        <begin position="263"/>
        <end position="280"/>
    </location>
</feature>
<reference evidence="6 7" key="1">
    <citation type="journal article" date="2019" name="Int. J. Syst. Evol. Microbiol.">
        <title>The Global Catalogue of Microorganisms (GCM) 10K type strain sequencing project: providing services to taxonomists for standard genome sequencing and annotation.</title>
        <authorList>
            <consortium name="The Broad Institute Genomics Platform"/>
            <consortium name="The Broad Institute Genome Sequencing Center for Infectious Disease"/>
            <person name="Wu L."/>
            <person name="Ma J."/>
        </authorList>
    </citation>
    <scope>NUCLEOTIDE SEQUENCE [LARGE SCALE GENOMIC DNA]</scope>
    <source>
        <strain evidence="6 7">JCM 6921</strain>
    </source>
</reference>
<keyword evidence="3" id="KW-0560">Oxidoreductase</keyword>
<dbReference type="EMBL" id="BAAATJ010000014">
    <property type="protein sequence ID" value="GAA2402292.1"/>
    <property type="molecule type" value="Genomic_DNA"/>
</dbReference>
<feature type="region of interest" description="Disordered" evidence="5">
    <location>
        <begin position="262"/>
        <end position="295"/>
    </location>
</feature>
<evidence type="ECO:0000256" key="4">
    <source>
        <dbReference type="RuleBase" id="RU000363"/>
    </source>
</evidence>
<dbReference type="InterPro" id="IPR020904">
    <property type="entry name" value="Sc_DH/Rdtase_CS"/>
</dbReference>
<gene>
    <name evidence="6" type="ORF">GCM10010420_31750</name>
</gene>
<comment type="similarity">
    <text evidence="1 4">Belongs to the short-chain dehydrogenases/reductases (SDR) family.</text>
</comment>
<proteinExistence type="inferred from homology"/>
<dbReference type="InterPro" id="IPR036291">
    <property type="entry name" value="NAD(P)-bd_dom_sf"/>
</dbReference>
<name>A0ABN3IFZ4_9ACTN</name>
<dbReference type="CDD" id="cd05233">
    <property type="entry name" value="SDR_c"/>
    <property type="match status" value="1"/>
</dbReference>
<evidence type="ECO:0000256" key="1">
    <source>
        <dbReference type="ARBA" id="ARBA00006484"/>
    </source>
</evidence>
<dbReference type="Pfam" id="PF00106">
    <property type="entry name" value="adh_short"/>
    <property type="match status" value="1"/>
</dbReference>
<dbReference type="PRINTS" id="PR00080">
    <property type="entry name" value="SDRFAMILY"/>
</dbReference>
<dbReference type="RefSeq" id="WP_344631676.1">
    <property type="nucleotide sequence ID" value="NZ_BAAATJ010000014.1"/>
</dbReference>
<organism evidence="6 7">
    <name type="scientific">Streptomyces glaucosporus</name>
    <dbReference type="NCBI Taxonomy" id="284044"/>
    <lineage>
        <taxon>Bacteria</taxon>
        <taxon>Bacillati</taxon>
        <taxon>Actinomycetota</taxon>
        <taxon>Actinomycetes</taxon>
        <taxon>Kitasatosporales</taxon>
        <taxon>Streptomycetaceae</taxon>
        <taxon>Streptomyces</taxon>
    </lineage>
</organism>
<dbReference type="Gene3D" id="3.40.50.720">
    <property type="entry name" value="NAD(P)-binding Rossmann-like Domain"/>
    <property type="match status" value="1"/>
</dbReference>
<dbReference type="PROSITE" id="PS51257">
    <property type="entry name" value="PROKAR_LIPOPROTEIN"/>
    <property type="match status" value="1"/>
</dbReference>
<dbReference type="PANTHER" id="PTHR43391:SF14">
    <property type="entry name" value="DEHYDROGENASE_REDUCTASE SDR FAMILY PROTEIN 7-LIKE"/>
    <property type="match status" value="1"/>
</dbReference>
<dbReference type="PRINTS" id="PR00081">
    <property type="entry name" value="GDHRDH"/>
</dbReference>
<dbReference type="PANTHER" id="PTHR43391">
    <property type="entry name" value="RETINOL DEHYDROGENASE-RELATED"/>
    <property type="match status" value="1"/>
</dbReference>
<dbReference type="InterPro" id="IPR002347">
    <property type="entry name" value="SDR_fam"/>
</dbReference>
<accession>A0ABN3IFZ4</accession>
<dbReference type="PROSITE" id="PS00061">
    <property type="entry name" value="ADH_SHORT"/>
    <property type="match status" value="1"/>
</dbReference>
<keyword evidence="2" id="KW-0521">NADP</keyword>
<comment type="caution">
    <text evidence="6">The sequence shown here is derived from an EMBL/GenBank/DDBJ whole genome shotgun (WGS) entry which is preliminary data.</text>
</comment>
<evidence type="ECO:0000256" key="2">
    <source>
        <dbReference type="ARBA" id="ARBA00022857"/>
    </source>
</evidence>
<evidence type="ECO:0000313" key="6">
    <source>
        <dbReference type="EMBL" id="GAA2402292.1"/>
    </source>
</evidence>
<protein>
    <submittedName>
        <fullName evidence="6">SDR family oxidoreductase</fullName>
    </submittedName>
</protein>
<dbReference type="Proteomes" id="UP001500058">
    <property type="component" value="Unassembled WGS sequence"/>
</dbReference>
<evidence type="ECO:0000256" key="3">
    <source>
        <dbReference type="ARBA" id="ARBA00023002"/>
    </source>
</evidence>
<sequence>MTRNGETGTRVLVTGAASGLGRAIAAHYAAAGCRVLVTDLAEPAALPAGQTAWHRLDVRSDAEWAAVRQWCETHWGGLDVLVNNAGVAAAGRVERIEDADWDWILDINLRGTVRGCRAFVPVLKRQGGGHIVNIASLAGLMNLPGMSSYNVSKAAVISLSETLRHELAPWGVHTTVVCPGFVPTGLDSGLRSPDPVLADQAARLIRKGSFTPEQVAAQVADAVARRRFLVLTHPEGRRALRVRRLWPALVDRQIAAVWRRTRTKLDEQDAQDARGARDGAPDGAPDTEGTGERSA</sequence>
<dbReference type="SUPFAM" id="SSF51735">
    <property type="entry name" value="NAD(P)-binding Rossmann-fold domains"/>
    <property type="match status" value="1"/>
</dbReference>
<evidence type="ECO:0000313" key="7">
    <source>
        <dbReference type="Proteomes" id="UP001500058"/>
    </source>
</evidence>
<evidence type="ECO:0000256" key="5">
    <source>
        <dbReference type="SAM" id="MobiDB-lite"/>
    </source>
</evidence>